<dbReference type="OrthoDB" id="9148835at2"/>
<reference evidence="1 2" key="1">
    <citation type="journal article" date="2011" name="Stand. Genomic Sci.">
        <title>Complete genome sequence of 'Thioalkalivibrio sulfidophilus' HL-EbGr7.</title>
        <authorList>
            <person name="Muyzer G."/>
            <person name="Sorokin D.Y."/>
            <person name="Mavromatis K."/>
            <person name="Lapidus A."/>
            <person name="Clum A."/>
            <person name="Ivanova N."/>
            <person name="Pati A."/>
            <person name="d'Haeseleer P."/>
            <person name="Woyke T."/>
            <person name="Kyrpides N.C."/>
        </authorList>
    </citation>
    <scope>NUCLEOTIDE SEQUENCE [LARGE SCALE GENOMIC DNA]</scope>
    <source>
        <strain evidence="1 2">HL-EbGR7</strain>
    </source>
</reference>
<accession>B8GLP3</accession>
<dbReference type="EMBL" id="CP001339">
    <property type="protein sequence ID" value="ACL71646.1"/>
    <property type="molecule type" value="Genomic_DNA"/>
</dbReference>
<protein>
    <recommendedName>
        <fullName evidence="3">SH3b domain-containing protein</fullName>
    </recommendedName>
</protein>
<gene>
    <name evidence="1" type="ordered locus">Tgr7_0549</name>
</gene>
<dbReference type="HOGENOM" id="CLU_078750_0_0_6"/>
<dbReference type="KEGG" id="tgr:Tgr7_0549"/>
<dbReference type="Gene3D" id="2.30.30.40">
    <property type="entry name" value="SH3 Domains"/>
    <property type="match status" value="1"/>
</dbReference>
<dbReference type="InterPro" id="IPR011250">
    <property type="entry name" value="OMP/PagP_B-barrel"/>
</dbReference>
<proteinExistence type="predicted"/>
<evidence type="ECO:0008006" key="3">
    <source>
        <dbReference type="Google" id="ProtNLM"/>
    </source>
</evidence>
<sequence length="251" mass="27789" precursor="true">MRLPPHVSAWTVSALLGLLLWLPGTLLAEPVRVQVVEPFLELHTGPGRGYPVFHVLESGDKALILMRRTEWFKVRGESGVEGWVDRAQMERTLTDAGVSMGFGQVLLEDYLARRFEIAFVAGLFDKEASVGLRAGYRLGEYLTAEAGITHVPGTFSSSTVFNLNLVSNPFPDWRISPTFTIGAGYFDNVPQPTLVAGEEFSGNSALAGIGLRSFLSRHFVARVDWRRHVVLAGDESNREYDEFSAGFGFFF</sequence>
<dbReference type="Proteomes" id="UP000002383">
    <property type="component" value="Chromosome"/>
</dbReference>
<dbReference type="AlphaFoldDB" id="B8GLP3"/>
<dbReference type="STRING" id="396588.Tgr7_0549"/>
<organism evidence="1 2">
    <name type="scientific">Thioalkalivibrio sulfidiphilus (strain HL-EbGR7)</name>
    <dbReference type="NCBI Taxonomy" id="396588"/>
    <lineage>
        <taxon>Bacteria</taxon>
        <taxon>Pseudomonadati</taxon>
        <taxon>Pseudomonadota</taxon>
        <taxon>Gammaproteobacteria</taxon>
        <taxon>Chromatiales</taxon>
        <taxon>Ectothiorhodospiraceae</taxon>
        <taxon>Thioalkalivibrio</taxon>
    </lineage>
</organism>
<dbReference type="Gene3D" id="2.40.160.20">
    <property type="match status" value="1"/>
</dbReference>
<dbReference type="SUPFAM" id="SSF56925">
    <property type="entry name" value="OMPA-like"/>
    <property type="match status" value="1"/>
</dbReference>
<evidence type="ECO:0000313" key="2">
    <source>
        <dbReference type="Proteomes" id="UP000002383"/>
    </source>
</evidence>
<evidence type="ECO:0000313" key="1">
    <source>
        <dbReference type="EMBL" id="ACL71646.1"/>
    </source>
</evidence>
<dbReference type="RefSeq" id="WP_012637134.1">
    <property type="nucleotide sequence ID" value="NC_011901.1"/>
</dbReference>
<keyword evidence="2" id="KW-1185">Reference proteome</keyword>
<name>B8GLP3_THISH</name>
<dbReference type="eggNOG" id="COG3807">
    <property type="taxonomic scope" value="Bacteria"/>
</dbReference>